<comment type="caution">
    <text evidence="10">The sequence shown here is derived from an EMBL/GenBank/DDBJ whole genome shotgun (WGS) entry which is preliminary data.</text>
</comment>
<dbReference type="Pfam" id="PF02811">
    <property type="entry name" value="PHP"/>
    <property type="match status" value="1"/>
</dbReference>
<dbReference type="EMBL" id="JAWMWH010000003">
    <property type="protein sequence ID" value="MEJ6400872.1"/>
    <property type="molecule type" value="Genomic_DNA"/>
</dbReference>
<evidence type="ECO:0000256" key="1">
    <source>
        <dbReference type="ARBA" id="ARBA00004970"/>
    </source>
</evidence>
<dbReference type="InterPro" id="IPR010140">
    <property type="entry name" value="Histidinol_P_phosphatase_HisJ"/>
</dbReference>
<evidence type="ECO:0000313" key="11">
    <source>
        <dbReference type="Proteomes" id="UP001370590"/>
    </source>
</evidence>
<evidence type="ECO:0000256" key="2">
    <source>
        <dbReference type="ARBA" id="ARBA00009152"/>
    </source>
</evidence>
<evidence type="ECO:0000256" key="8">
    <source>
        <dbReference type="RuleBase" id="RU366003"/>
    </source>
</evidence>
<dbReference type="InterPro" id="IPR016195">
    <property type="entry name" value="Pol/histidinol_Pase-like"/>
</dbReference>
<sequence>MVKIDGHTHTELCPHGSHESTRKMVERAIQLGFDEYWMTEHAPMPAGFASVFGGPLDDYESEGLADSQVDDYLKLATDLQAEYQHDIQIKIGFEIDYLHDFTDSITNFLAEYGPYTQHNILSVHYLQDDDGTYWGIDYDPDELKTGFGQELHAPQRLYSRYFKTVLESAQTDLGRWQPDKMGHISLIKKYQDYFKFPELFDQTNLALIQKILRVMAKRHLSLDVNSAGLYKKFCNDFYPGTQIFTMAKQIDIPMVFGSDAHAIDEVGRGYHLNELFKRVDN</sequence>
<dbReference type="CDD" id="cd12110">
    <property type="entry name" value="PHP_HisPPase_Hisj_like"/>
    <property type="match status" value="1"/>
</dbReference>
<keyword evidence="11" id="KW-1185">Reference proteome</keyword>
<keyword evidence="5 8" id="KW-0378">Hydrolase</keyword>
<protein>
    <recommendedName>
        <fullName evidence="3 8">Histidinol-phosphatase</fullName>
        <shortName evidence="8">HolPase</shortName>
        <ecNumber evidence="3 8">3.1.3.15</ecNumber>
    </recommendedName>
</protein>
<accession>A0ABU8SNQ9</accession>
<dbReference type="PANTHER" id="PTHR21039">
    <property type="entry name" value="HISTIDINOL PHOSPHATASE-RELATED"/>
    <property type="match status" value="1"/>
</dbReference>
<evidence type="ECO:0000256" key="4">
    <source>
        <dbReference type="ARBA" id="ARBA00022605"/>
    </source>
</evidence>
<gene>
    <name evidence="10" type="primary">hisJ</name>
    <name evidence="10" type="ORF">R4146_06910</name>
</gene>
<dbReference type="InterPro" id="IPR004013">
    <property type="entry name" value="PHP_dom"/>
</dbReference>
<dbReference type="NCBIfam" id="TIGR01856">
    <property type="entry name" value="hisJ_fam"/>
    <property type="match status" value="1"/>
</dbReference>
<evidence type="ECO:0000256" key="3">
    <source>
        <dbReference type="ARBA" id="ARBA00013085"/>
    </source>
</evidence>
<evidence type="ECO:0000313" key="10">
    <source>
        <dbReference type="EMBL" id="MEJ6400872.1"/>
    </source>
</evidence>
<evidence type="ECO:0000256" key="7">
    <source>
        <dbReference type="ARBA" id="ARBA00049158"/>
    </source>
</evidence>
<dbReference type="RefSeq" id="WP_339960727.1">
    <property type="nucleotide sequence ID" value="NZ_JAWMWH010000003.1"/>
</dbReference>
<keyword evidence="6 8" id="KW-0368">Histidine biosynthesis</keyword>
<feature type="domain" description="PHP" evidence="9">
    <location>
        <begin position="5"/>
        <end position="226"/>
    </location>
</feature>
<proteinExistence type="inferred from homology"/>
<evidence type="ECO:0000256" key="6">
    <source>
        <dbReference type="ARBA" id="ARBA00023102"/>
    </source>
</evidence>
<dbReference type="Proteomes" id="UP001370590">
    <property type="component" value="Unassembled WGS sequence"/>
</dbReference>
<evidence type="ECO:0000259" key="9">
    <source>
        <dbReference type="Pfam" id="PF02811"/>
    </source>
</evidence>
<dbReference type="Gene3D" id="3.20.20.140">
    <property type="entry name" value="Metal-dependent hydrolases"/>
    <property type="match status" value="1"/>
</dbReference>
<comment type="catalytic activity">
    <reaction evidence="7 8">
        <text>L-histidinol phosphate + H2O = L-histidinol + phosphate</text>
        <dbReference type="Rhea" id="RHEA:14465"/>
        <dbReference type="ChEBI" id="CHEBI:15377"/>
        <dbReference type="ChEBI" id="CHEBI:43474"/>
        <dbReference type="ChEBI" id="CHEBI:57699"/>
        <dbReference type="ChEBI" id="CHEBI:57980"/>
        <dbReference type="EC" id="3.1.3.15"/>
    </reaction>
</comment>
<dbReference type="SUPFAM" id="SSF89550">
    <property type="entry name" value="PHP domain-like"/>
    <property type="match status" value="1"/>
</dbReference>
<dbReference type="GO" id="GO:0004401">
    <property type="term" value="F:histidinol-phosphatase activity"/>
    <property type="evidence" value="ECO:0007669"/>
    <property type="project" value="UniProtKB-EC"/>
</dbReference>
<name>A0ABU8SNQ9_9LACO</name>
<dbReference type="NCBIfam" id="NF005996">
    <property type="entry name" value="PRK08123.1"/>
    <property type="match status" value="1"/>
</dbReference>
<dbReference type="EC" id="3.1.3.15" evidence="3 8"/>
<evidence type="ECO:0000256" key="5">
    <source>
        <dbReference type="ARBA" id="ARBA00022801"/>
    </source>
</evidence>
<comment type="similarity">
    <text evidence="2 8">Belongs to the PHP hydrolase family. HisK subfamily.</text>
</comment>
<dbReference type="PANTHER" id="PTHR21039:SF0">
    <property type="entry name" value="HISTIDINOL-PHOSPHATASE"/>
    <property type="match status" value="1"/>
</dbReference>
<dbReference type="Pfam" id="PF13263">
    <property type="entry name" value="PHP_C"/>
    <property type="match status" value="1"/>
</dbReference>
<keyword evidence="4 8" id="KW-0028">Amino-acid biosynthesis</keyword>
<organism evidence="10 11">
    <name type="scientific">Nicoliella lavandulae</name>
    <dbReference type="NCBI Taxonomy" id="3082954"/>
    <lineage>
        <taxon>Bacteria</taxon>
        <taxon>Bacillati</taxon>
        <taxon>Bacillota</taxon>
        <taxon>Bacilli</taxon>
        <taxon>Lactobacillales</taxon>
        <taxon>Lactobacillaceae</taxon>
        <taxon>Nicoliella</taxon>
    </lineage>
</organism>
<reference evidence="10 11" key="1">
    <citation type="submission" date="2023-10" db="EMBL/GenBank/DDBJ databases">
        <title>Nicoliella lavandulae sp. nov. isolated from Lavandula angustifolia flowers.</title>
        <authorList>
            <person name="Alcantara C."/>
            <person name="Zuniga M."/>
            <person name="Landete J.M."/>
            <person name="Monedero V."/>
        </authorList>
    </citation>
    <scope>NUCLEOTIDE SEQUENCE [LARGE SCALE GENOMIC DNA]</scope>
    <source>
        <strain evidence="10 11">Es01</strain>
    </source>
</reference>
<comment type="pathway">
    <text evidence="1 8">Amino-acid biosynthesis; L-histidine biosynthesis; L-histidine from 5-phospho-alpha-D-ribose 1-diphosphate: step 8/9.</text>
</comment>